<keyword evidence="3" id="KW-1185">Reference proteome</keyword>
<organism evidence="2 3">
    <name type="scientific">Homarus americanus</name>
    <name type="common">American lobster</name>
    <dbReference type="NCBI Taxonomy" id="6706"/>
    <lineage>
        <taxon>Eukaryota</taxon>
        <taxon>Metazoa</taxon>
        <taxon>Ecdysozoa</taxon>
        <taxon>Arthropoda</taxon>
        <taxon>Crustacea</taxon>
        <taxon>Multicrustacea</taxon>
        <taxon>Malacostraca</taxon>
        <taxon>Eumalacostraca</taxon>
        <taxon>Eucarida</taxon>
        <taxon>Decapoda</taxon>
        <taxon>Pleocyemata</taxon>
        <taxon>Astacidea</taxon>
        <taxon>Nephropoidea</taxon>
        <taxon>Nephropidae</taxon>
        <taxon>Homarus</taxon>
    </lineage>
</organism>
<evidence type="ECO:0000256" key="1">
    <source>
        <dbReference type="SAM" id="MobiDB-lite"/>
    </source>
</evidence>
<proteinExistence type="predicted"/>
<reference evidence="2" key="1">
    <citation type="journal article" date="2021" name="Sci. Adv.">
        <title>The American lobster genome reveals insights on longevity, neural, and immune adaptations.</title>
        <authorList>
            <person name="Polinski J.M."/>
            <person name="Zimin A.V."/>
            <person name="Clark K.F."/>
            <person name="Kohn A.B."/>
            <person name="Sadowski N."/>
            <person name="Timp W."/>
            <person name="Ptitsyn A."/>
            <person name="Khanna P."/>
            <person name="Romanova D.Y."/>
            <person name="Williams P."/>
            <person name="Greenwood S.J."/>
            <person name="Moroz L.L."/>
            <person name="Walt D.R."/>
            <person name="Bodnar A.G."/>
        </authorList>
    </citation>
    <scope>NUCLEOTIDE SEQUENCE</scope>
    <source>
        <strain evidence="2">GMGI-L3</strain>
    </source>
</reference>
<evidence type="ECO:0000313" key="3">
    <source>
        <dbReference type="Proteomes" id="UP000747542"/>
    </source>
</evidence>
<accession>A0A8J5MMV0</accession>
<comment type="caution">
    <text evidence="2">The sequence shown here is derived from an EMBL/GenBank/DDBJ whole genome shotgun (WGS) entry which is preliminary data.</text>
</comment>
<dbReference type="EMBL" id="JAHLQT010037907">
    <property type="protein sequence ID" value="KAG7157219.1"/>
    <property type="molecule type" value="Genomic_DNA"/>
</dbReference>
<gene>
    <name evidence="2" type="ORF">Hamer_G010072</name>
</gene>
<protein>
    <submittedName>
        <fullName evidence="2">Putative male reproductive-related protein B-like</fullName>
    </submittedName>
</protein>
<name>A0A8J5MMV0_HOMAM</name>
<feature type="compositionally biased region" description="Polar residues" evidence="1">
    <location>
        <begin position="90"/>
        <end position="117"/>
    </location>
</feature>
<feature type="region of interest" description="Disordered" evidence="1">
    <location>
        <begin position="84"/>
        <end position="135"/>
    </location>
</feature>
<dbReference type="AlphaFoldDB" id="A0A8J5MMV0"/>
<sequence length="445" mass="48336">MKKCLGLVCCFHSSEAHPASSSECDQFQIEKEILKIHTRDKVSFVEAINTALKYSSTPTPDYMPPILSPQTSLLMAEVHMDEAGTGATPHLSSTRHPGTTESPQKPNSKSQTLQQMLAQDGAPSSEMPNNPLPEVSCDETPAKIKLAEGTHGTGVTSTDPLSGEPPLRVNSGENMLGAYDHPPPEDIRLFNLFKIQNRCIMGVQPSLSQISVVYSIANYPSLPRCRQQLARFTSNKASEGVATTLFYCPPWKSSQHHSSPLMVRQGRLRLVQGTIFRANDGSSVAAPQEVAELFATAFASVSSTAARSSEFKRVSVFVCTALWVVSVSADQQSTVKPFLPEDFPYPGNIRTKQQTTVPPLPLSTPPPPPPFGIPSTCICYPLVTELPEGFVPALFNPAVPTEPVKENLIGLDSRSRSAARAVVTAPTYVQVFKDDTVDPRITKYD</sequence>
<evidence type="ECO:0000313" key="2">
    <source>
        <dbReference type="EMBL" id="KAG7157219.1"/>
    </source>
</evidence>
<dbReference type="Proteomes" id="UP000747542">
    <property type="component" value="Unassembled WGS sequence"/>
</dbReference>